<feature type="region of interest" description="Disordered" evidence="2">
    <location>
        <begin position="234"/>
        <end position="254"/>
    </location>
</feature>
<evidence type="ECO:0000256" key="1">
    <source>
        <dbReference type="PROSITE-ProRule" id="PRU00175"/>
    </source>
</evidence>
<dbReference type="SMART" id="SM00184">
    <property type="entry name" value="RING"/>
    <property type="match status" value="1"/>
</dbReference>
<sequence>MPTSSTQMARPASMAALLLSPRGTGGYTHSTPSPRMSAVHPSHMLLRNLRVDFGHRVSKEHDDTIYHVRLHNLASGRQWNVVKTFRDVRTLQDAMARQLKQGHPCHDVCPWLFAHVATTFPRSVSAARPWMHALRWTRKPPPETSHLKMFLSTSHGVFSVPPGHLTCPVLLNAVATVLIEFFYGPVRAHDEVEASCPQTGIPLSPPSVRSTSFHDKGRQGDVECGVCLQSLEEHPRQHEHSDDDDASDSPQRRCGAHQIEQVSVTTLACGHPFHDECIVTHLNATLRCPVCGFVPKL</sequence>
<dbReference type="AlphaFoldDB" id="A0A024TLH8"/>
<dbReference type="GO" id="GO:0008270">
    <property type="term" value="F:zinc ion binding"/>
    <property type="evidence" value="ECO:0007669"/>
    <property type="project" value="UniProtKB-KW"/>
</dbReference>
<dbReference type="PROSITE" id="PS50089">
    <property type="entry name" value="ZF_RING_2"/>
    <property type="match status" value="1"/>
</dbReference>
<dbReference type="SUPFAM" id="SSF57850">
    <property type="entry name" value="RING/U-box"/>
    <property type="match status" value="1"/>
</dbReference>
<dbReference type="STRING" id="157072.A0A024TLH8"/>
<evidence type="ECO:0000259" key="3">
    <source>
        <dbReference type="PROSITE" id="PS50089"/>
    </source>
</evidence>
<feature type="region of interest" description="Disordered" evidence="2">
    <location>
        <begin position="197"/>
        <end position="217"/>
    </location>
</feature>
<dbReference type="InterPro" id="IPR001841">
    <property type="entry name" value="Znf_RING"/>
</dbReference>
<organism evidence="4">
    <name type="scientific">Aphanomyces invadans</name>
    <dbReference type="NCBI Taxonomy" id="157072"/>
    <lineage>
        <taxon>Eukaryota</taxon>
        <taxon>Sar</taxon>
        <taxon>Stramenopiles</taxon>
        <taxon>Oomycota</taxon>
        <taxon>Saprolegniomycetes</taxon>
        <taxon>Saprolegniales</taxon>
        <taxon>Verrucalvaceae</taxon>
        <taxon>Aphanomyces</taxon>
    </lineage>
</organism>
<dbReference type="VEuPathDB" id="FungiDB:H310_11791"/>
<dbReference type="GeneID" id="20088841"/>
<evidence type="ECO:0000256" key="2">
    <source>
        <dbReference type="SAM" id="MobiDB-lite"/>
    </source>
</evidence>
<accession>A0A024TLH8</accession>
<reference evidence="4" key="1">
    <citation type="submission" date="2013-12" db="EMBL/GenBank/DDBJ databases">
        <title>The Genome Sequence of Aphanomyces invadans NJM9701.</title>
        <authorList>
            <consortium name="The Broad Institute Genomics Platform"/>
            <person name="Russ C."/>
            <person name="Tyler B."/>
            <person name="van West P."/>
            <person name="Dieguez-Uribeondo J."/>
            <person name="Young S.K."/>
            <person name="Zeng Q."/>
            <person name="Gargeya S."/>
            <person name="Fitzgerald M."/>
            <person name="Abouelleil A."/>
            <person name="Alvarado L."/>
            <person name="Chapman S.B."/>
            <person name="Gainer-Dewar J."/>
            <person name="Goldberg J."/>
            <person name="Griggs A."/>
            <person name="Gujja S."/>
            <person name="Hansen M."/>
            <person name="Howarth C."/>
            <person name="Imamovic A."/>
            <person name="Ireland A."/>
            <person name="Larimer J."/>
            <person name="McCowan C."/>
            <person name="Murphy C."/>
            <person name="Pearson M."/>
            <person name="Poon T.W."/>
            <person name="Priest M."/>
            <person name="Roberts A."/>
            <person name="Saif S."/>
            <person name="Shea T."/>
            <person name="Sykes S."/>
            <person name="Wortman J."/>
            <person name="Nusbaum C."/>
            <person name="Birren B."/>
        </authorList>
    </citation>
    <scope>NUCLEOTIDE SEQUENCE [LARGE SCALE GENOMIC DNA]</scope>
    <source>
        <strain evidence="4">NJM9701</strain>
    </source>
</reference>
<keyword evidence="1" id="KW-0479">Metal-binding</keyword>
<dbReference type="RefSeq" id="XP_008876781.1">
    <property type="nucleotide sequence ID" value="XM_008878559.1"/>
</dbReference>
<feature type="domain" description="RING-type" evidence="3">
    <location>
        <begin position="224"/>
        <end position="291"/>
    </location>
</feature>
<dbReference type="OrthoDB" id="20507at2759"/>
<evidence type="ECO:0000313" key="4">
    <source>
        <dbReference type="EMBL" id="ETV94466.1"/>
    </source>
</evidence>
<dbReference type="Gene3D" id="3.30.40.10">
    <property type="entry name" value="Zinc/RING finger domain, C3HC4 (zinc finger)"/>
    <property type="match status" value="1"/>
</dbReference>
<dbReference type="eggNOG" id="ENOG502RY1T">
    <property type="taxonomic scope" value="Eukaryota"/>
</dbReference>
<keyword evidence="1" id="KW-0862">Zinc</keyword>
<dbReference type="InterPro" id="IPR013083">
    <property type="entry name" value="Znf_RING/FYVE/PHD"/>
</dbReference>
<gene>
    <name evidence="4" type="ORF">H310_11791</name>
</gene>
<dbReference type="EMBL" id="KI913985">
    <property type="protein sequence ID" value="ETV94466.1"/>
    <property type="molecule type" value="Genomic_DNA"/>
</dbReference>
<protein>
    <recommendedName>
        <fullName evidence="3">RING-type domain-containing protein</fullName>
    </recommendedName>
</protein>
<name>A0A024TLH8_9STRA</name>
<proteinExistence type="predicted"/>
<keyword evidence="1" id="KW-0863">Zinc-finger</keyword>
<dbReference type="Pfam" id="PF13923">
    <property type="entry name" value="zf-C3HC4_2"/>
    <property type="match status" value="1"/>
</dbReference>